<keyword evidence="3" id="KW-1185">Reference proteome</keyword>
<dbReference type="Pfam" id="PF13420">
    <property type="entry name" value="Acetyltransf_4"/>
    <property type="match status" value="1"/>
</dbReference>
<comment type="caution">
    <text evidence="2">The sequence shown here is derived from an EMBL/GenBank/DDBJ whole genome shotgun (WGS) entry which is preliminary data.</text>
</comment>
<dbReference type="PROSITE" id="PS51186">
    <property type="entry name" value="GNAT"/>
    <property type="match status" value="1"/>
</dbReference>
<evidence type="ECO:0000259" key="1">
    <source>
        <dbReference type="PROSITE" id="PS51186"/>
    </source>
</evidence>
<organism evidence="2 3">
    <name type="scientific">Clostridium tertium</name>
    <dbReference type="NCBI Taxonomy" id="1559"/>
    <lineage>
        <taxon>Bacteria</taxon>
        <taxon>Bacillati</taxon>
        <taxon>Bacillota</taxon>
        <taxon>Clostridia</taxon>
        <taxon>Eubacteriales</taxon>
        <taxon>Clostridiaceae</taxon>
        <taxon>Clostridium</taxon>
    </lineage>
</organism>
<dbReference type="InterPro" id="IPR016181">
    <property type="entry name" value="Acyl_CoA_acyltransferase"/>
</dbReference>
<dbReference type="RefSeq" id="WP_097033313.1">
    <property type="nucleotide sequence ID" value="NZ_JADPFN010000019.1"/>
</dbReference>
<protein>
    <submittedName>
        <fullName evidence="2">GNAT family N-acetyltransferase</fullName>
    </submittedName>
</protein>
<accession>A0A9X3XII9</accession>
<reference evidence="2" key="1">
    <citation type="submission" date="2022-05" db="EMBL/GenBank/DDBJ databases">
        <title>Draft genome sequence of Clostridium tertium strain CP3 isolated from Peru.</title>
        <authorList>
            <person name="Hurtado R."/>
            <person name="Lima L."/>
            <person name="Sousa T."/>
            <person name="Jaiswal A.K."/>
            <person name="Tiwari S."/>
            <person name="Maturrano L."/>
            <person name="Brenig B."/>
            <person name="Azevedo V."/>
        </authorList>
    </citation>
    <scope>NUCLEOTIDE SEQUENCE</scope>
    <source>
        <strain evidence="2">CP3</strain>
    </source>
</reference>
<dbReference type="CDD" id="cd04301">
    <property type="entry name" value="NAT_SF"/>
    <property type="match status" value="1"/>
</dbReference>
<dbReference type="Proteomes" id="UP001141183">
    <property type="component" value="Unassembled WGS sequence"/>
</dbReference>
<evidence type="ECO:0000313" key="2">
    <source>
        <dbReference type="EMBL" id="MDC4239985.1"/>
    </source>
</evidence>
<dbReference type="EMBL" id="JAMRYU010000006">
    <property type="protein sequence ID" value="MDC4239985.1"/>
    <property type="molecule type" value="Genomic_DNA"/>
</dbReference>
<feature type="domain" description="N-acetyltransferase" evidence="1">
    <location>
        <begin position="3"/>
        <end position="164"/>
    </location>
</feature>
<dbReference type="SUPFAM" id="SSF55729">
    <property type="entry name" value="Acyl-CoA N-acyltransferases (Nat)"/>
    <property type="match status" value="1"/>
</dbReference>
<proteinExistence type="predicted"/>
<dbReference type="AlphaFoldDB" id="A0A9X3XII9"/>
<dbReference type="InterPro" id="IPR000182">
    <property type="entry name" value="GNAT_dom"/>
</dbReference>
<dbReference type="PANTHER" id="PTHR43072">
    <property type="entry name" value="N-ACETYLTRANSFERASE"/>
    <property type="match status" value="1"/>
</dbReference>
<dbReference type="PANTHER" id="PTHR43072:SF8">
    <property type="entry name" value="ACYLTRANSFERASE FABY-RELATED"/>
    <property type="match status" value="1"/>
</dbReference>
<evidence type="ECO:0000313" key="3">
    <source>
        <dbReference type="Proteomes" id="UP001141183"/>
    </source>
</evidence>
<sequence length="197" mass="23430">MDIKIRMASENDAEEILRIYAPYVKNTIITFEYEVPTVDEFKKRIRKISKDYPYLVCTLDEKIIGYAYSYRHKERAAYQWNVELSVYIDNAYLRYGLGKAFYTALIEISKLQNIKNIYGVVTSNNMNSEKLHEYFGFKKLGIYHNTGYKFVKWHDVTWFEKSINEEYCEPKPLKSIKDVDNGLVNEIIDKCYNFIKL</sequence>
<dbReference type="Gene3D" id="3.40.630.30">
    <property type="match status" value="1"/>
</dbReference>
<dbReference type="GO" id="GO:0016747">
    <property type="term" value="F:acyltransferase activity, transferring groups other than amino-acyl groups"/>
    <property type="evidence" value="ECO:0007669"/>
    <property type="project" value="InterPro"/>
</dbReference>
<name>A0A9X3XII9_9CLOT</name>
<gene>
    <name evidence="2" type="ORF">NE398_07395</name>
</gene>